<feature type="compositionally biased region" description="Low complexity" evidence="1">
    <location>
        <begin position="30"/>
        <end position="43"/>
    </location>
</feature>
<accession>A0A918N9V6</accession>
<evidence type="ECO:0000313" key="3">
    <source>
        <dbReference type="EMBL" id="GGX51882.1"/>
    </source>
</evidence>
<dbReference type="PROSITE" id="PS51257">
    <property type="entry name" value="PROKAR_LIPOPROTEIN"/>
    <property type="match status" value="1"/>
</dbReference>
<sequence length="226" mass="23169">MNRAARALSLLLLPVLPLVLGACGTERPAATADADRPAANPATGGRATPGTAELDSRAKALGVAPELVYVTASPGYTVVRQSVGVYGGDGFSAVYWSRSSGARIGLFVDRGTLTGADCERVPVGGAGPDDAVVCERDGDAWYRTSGGHHEYALLRDGHVVRLEADSAGVDRAVLKAAARAAHRPDAAELDALLPPLPERTATAPVERGDLPPVGDGAPDNEVNTTG</sequence>
<dbReference type="RefSeq" id="WP_190034928.1">
    <property type="nucleotide sequence ID" value="NZ_BMWD01000005.1"/>
</dbReference>
<dbReference type="Proteomes" id="UP000645555">
    <property type="component" value="Unassembled WGS sequence"/>
</dbReference>
<gene>
    <name evidence="3" type="ORF">GCM10010515_18870</name>
</gene>
<reference evidence="3" key="2">
    <citation type="submission" date="2020-09" db="EMBL/GenBank/DDBJ databases">
        <authorList>
            <person name="Sun Q."/>
            <person name="Ohkuma M."/>
        </authorList>
    </citation>
    <scope>NUCLEOTIDE SEQUENCE</scope>
    <source>
        <strain evidence="3">JCM 4956</strain>
    </source>
</reference>
<evidence type="ECO:0000313" key="4">
    <source>
        <dbReference type="Proteomes" id="UP000645555"/>
    </source>
</evidence>
<feature type="region of interest" description="Disordered" evidence="1">
    <location>
        <begin position="192"/>
        <end position="226"/>
    </location>
</feature>
<feature type="signal peptide" evidence="2">
    <location>
        <begin position="1"/>
        <end position="22"/>
    </location>
</feature>
<dbReference type="AlphaFoldDB" id="A0A918N9V6"/>
<feature type="region of interest" description="Disordered" evidence="1">
    <location>
        <begin position="30"/>
        <end position="51"/>
    </location>
</feature>
<organism evidence="3 4">
    <name type="scientific">Streptomyces fructofermentans</name>
    <dbReference type="NCBI Taxonomy" id="152141"/>
    <lineage>
        <taxon>Bacteria</taxon>
        <taxon>Bacillati</taxon>
        <taxon>Actinomycetota</taxon>
        <taxon>Actinomycetes</taxon>
        <taxon>Kitasatosporales</taxon>
        <taxon>Streptomycetaceae</taxon>
        <taxon>Streptomyces</taxon>
    </lineage>
</organism>
<protein>
    <submittedName>
        <fullName evidence="3">Membrane protein</fullName>
    </submittedName>
</protein>
<evidence type="ECO:0000256" key="2">
    <source>
        <dbReference type="SAM" id="SignalP"/>
    </source>
</evidence>
<proteinExistence type="predicted"/>
<name>A0A918N9V6_9ACTN</name>
<keyword evidence="4" id="KW-1185">Reference proteome</keyword>
<keyword evidence="2" id="KW-0732">Signal</keyword>
<comment type="caution">
    <text evidence="3">The sequence shown here is derived from an EMBL/GenBank/DDBJ whole genome shotgun (WGS) entry which is preliminary data.</text>
</comment>
<feature type="chain" id="PRO_5039707863" evidence="2">
    <location>
        <begin position="23"/>
        <end position="226"/>
    </location>
</feature>
<dbReference type="EMBL" id="BMWD01000005">
    <property type="protein sequence ID" value="GGX51882.1"/>
    <property type="molecule type" value="Genomic_DNA"/>
</dbReference>
<reference evidence="3" key="1">
    <citation type="journal article" date="2014" name="Int. J. Syst. Evol. Microbiol.">
        <title>Complete genome sequence of Corynebacterium casei LMG S-19264T (=DSM 44701T), isolated from a smear-ripened cheese.</title>
        <authorList>
            <consortium name="US DOE Joint Genome Institute (JGI-PGF)"/>
            <person name="Walter F."/>
            <person name="Albersmeier A."/>
            <person name="Kalinowski J."/>
            <person name="Ruckert C."/>
        </authorList>
    </citation>
    <scope>NUCLEOTIDE SEQUENCE</scope>
    <source>
        <strain evidence="3">JCM 4956</strain>
    </source>
</reference>
<evidence type="ECO:0000256" key="1">
    <source>
        <dbReference type="SAM" id="MobiDB-lite"/>
    </source>
</evidence>